<dbReference type="PANTHER" id="PTHR46496:SF1">
    <property type="entry name" value="ZEAXANTHIN EPOXIDASE, CHLOROPLASTIC"/>
    <property type="match status" value="1"/>
</dbReference>
<reference evidence="6" key="1">
    <citation type="submission" date="2021-01" db="EMBL/GenBank/DDBJ databases">
        <title>Whole genome shotgun sequence of Rugosimonospora africana NBRC 104875.</title>
        <authorList>
            <person name="Komaki H."/>
            <person name="Tamura T."/>
        </authorList>
    </citation>
    <scope>NUCLEOTIDE SEQUENCE</scope>
    <source>
        <strain evidence="6">NBRC 104875</strain>
    </source>
</reference>
<gene>
    <name evidence="6" type="ORF">Raf01_23420</name>
</gene>
<evidence type="ECO:0000313" key="7">
    <source>
        <dbReference type="Proteomes" id="UP000642748"/>
    </source>
</evidence>
<evidence type="ECO:0000256" key="4">
    <source>
        <dbReference type="ARBA" id="ARBA00023002"/>
    </source>
</evidence>
<keyword evidence="7" id="KW-1185">Reference proteome</keyword>
<dbReference type="Proteomes" id="UP000642748">
    <property type="component" value="Unassembled WGS sequence"/>
</dbReference>
<dbReference type="Gene3D" id="3.50.50.60">
    <property type="entry name" value="FAD/NAD(P)-binding domain"/>
    <property type="match status" value="1"/>
</dbReference>
<dbReference type="InterPro" id="IPR036188">
    <property type="entry name" value="FAD/NAD-bd_sf"/>
</dbReference>
<dbReference type="EMBL" id="BONZ01000021">
    <property type="protein sequence ID" value="GIH14170.1"/>
    <property type="molecule type" value="Genomic_DNA"/>
</dbReference>
<sequence length="399" mass="41387">MDVLIAGAGIGGLALAGGLIADGHRVRVLEVAPALRTGGAGVTVFSNGAAALAGLGAPLPPAIGGRIDVLESRTSTGRPLMRVDLAVMRKRTGFPVTTVAREKLIAHLASRLPEGTVAFGRAVEEVAAGPAGADGGPVTVVDAGGEKHTAEVLVGADGHRSAVRRGVLGGEAAAENGWTTWQGLTRVLPDLAAGTTASLFVGPAGLVGLMPAGDGLLQWWFDVQGPLPAGPVAGALSRRFAGYPAPVPLLLDSIAETDLGRYPHVLHRVPDAWGVGATTLIGDAAHAFPPSQAQGANQALEDAWLLRRALSGPVQRADQVQRADSAQRADLVRRLRRYERLRATRVRRVSRMAASESTNRPPNPAARLAVRLVPPVLAGIGYTSLIRRFSSVLADERLD</sequence>
<dbReference type="RefSeq" id="WP_203917827.1">
    <property type="nucleotide sequence ID" value="NZ_BONZ01000021.1"/>
</dbReference>
<dbReference type="PRINTS" id="PR00420">
    <property type="entry name" value="RNGMNOXGNASE"/>
</dbReference>
<evidence type="ECO:0000259" key="5">
    <source>
        <dbReference type="Pfam" id="PF01494"/>
    </source>
</evidence>
<accession>A0A8J3VPJ9</accession>
<dbReference type="GO" id="GO:0016491">
    <property type="term" value="F:oxidoreductase activity"/>
    <property type="evidence" value="ECO:0007669"/>
    <property type="project" value="UniProtKB-KW"/>
</dbReference>
<dbReference type="InterPro" id="IPR002938">
    <property type="entry name" value="FAD-bd"/>
</dbReference>
<comment type="caution">
    <text evidence="6">The sequence shown here is derived from an EMBL/GenBank/DDBJ whole genome shotgun (WGS) entry which is preliminary data.</text>
</comment>
<evidence type="ECO:0000256" key="1">
    <source>
        <dbReference type="ARBA" id="ARBA00001974"/>
    </source>
</evidence>
<proteinExistence type="predicted"/>
<evidence type="ECO:0000256" key="2">
    <source>
        <dbReference type="ARBA" id="ARBA00022630"/>
    </source>
</evidence>
<protein>
    <recommendedName>
        <fullName evidence="5">FAD-binding domain-containing protein</fullName>
    </recommendedName>
</protein>
<dbReference type="GO" id="GO:0071949">
    <property type="term" value="F:FAD binding"/>
    <property type="evidence" value="ECO:0007669"/>
    <property type="project" value="InterPro"/>
</dbReference>
<feature type="domain" description="FAD-binding" evidence="5">
    <location>
        <begin position="265"/>
        <end position="318"/>
    </location>
</feature>
<keyword evidence="3" id="KW-0274">FAD</keyword>
<keyword evidence="4" id="KW-0560">Oxidoreductase</keyword>
<evidence type="ECO:0000313" key="6">
    <source>
        <dbReference type="EMBL" id="GIH14170.1"/>
    </source>
</evidence>
<dbReference type="PANTHER" id="PTHR46496">
    <property type="match status" value="1"/>
</dbReference>
<keyword evidence="2" id="KW-0285">Flavoprotein</keyword>
<name>A0A8J3VPJ9_9ACTN</name>
<comment type="cofactor">
    <cofactor evidence="1">
        <name>FAD</name>
        <dbReference type="ChEBI" id="CHEBI:57692"/>
    </cofactor>
</comment>
<evidence type="ECO:0000256" key="3">
    <source>
        <dbReference type="ARBA" id="ARBA00022827"/>
    </source>
</evidence>
<organism evidence="6 7">
    <name type="scientific">Rugosimonospora africana</name>
    <dbReference type="NCBI Taxonomy" id="556532"/>
    <lineage>
        <taxon>Bacteria</taxon>
        <taxon>Bacillati</taxon>
        <taxon>Actinomycetota</taxon>
        <taxon>Actinomycetes</taxon>
        <taxon>Micromonosporales</taxon>
        <taxon>Micromonosporaceae</taxon>
        <taxon>Rugosimonospora</taxon>
    </lineage>
</organism>
<dbReference type="Pfam" id="PF01494">
    <property type="entry name" value="FAD_binding_3"/>
    <property type="match status" value="1"/>
</dbReference>
<dbReference type="SUPFAM" id="SSF51905">
    <property type="entry name" value="FAD/NAD(P)-binding domain"/>
    <property type="match status" value="1"/>
</dbReference>
<dbReference type="AlphaFoldDB" id="A0A8J3VPJ9"/>